<dbReference type="Proteomes" id="UP001472866">
    <property type="component" value="Chromosome 02"/>
</dbReference>
<proteinExistence type="predicted"/>
<reference evidence="1 2" key="1">
    <citation type="submission" date="2024-03" db="EMBL/GenBank/DDBJ databases">
        <title>Complete genome sequence of the green alga Chloropicon roscoffensis RCC1871.</title>
        <authorList>
            <person name="Lemieux C."/>
            <person name="Pombert J.-F."/>
            <person name="Otis C."/>
            <person name="Turmel M."/>
        </authorList>
    </citation>
    <scope>NUCLEOTIDE SEQUENCE [LARGE SCALE GENOMIC DNA]</scope>
    <source>
        <strain evidence="1 2">RCC1871</strain>
    </source>
</reference>
<accession>A0AAX4P0P5</accession>
<keyword evidence="2" id="KW-1185">Reference proteome</keyword>
<sequence length="293" mass="32653">MLSRLGRELRVMGQRYNGLKSLLTLLESPALKTFCQTSFDCERTSSEVLHNFLNTSKPLADRVNEANTITAPIDNFILRSMYWDFAFPSLKVVEGLRSQPLFQKWFLWDSEESFTGFGLACYKTADNSMFDSGYSKELYGLHGKGEILVAKHLFLSFGHIQPRDVLSTGDLVLMKDPGDDGRGSLLVRRIGALPGEAVVSASDDSVSLELDSHEVWVMADNEDSGEALPADSRTFGPVDARHHVFGRVVYSIRSAADHSPVRNPSRRSRAMDGAMALALDDHEIIQKFLDAYK</sequence>
<name>A0AAX4P0P5_9CHLO</name>
<dbReference type="InterPro" id="IPR053307">
    <property type="entry name" value="Mitochondrial_IM_protease"/>
</dbReference>
<protein>
    <submittedName>
        <fullName evidence="1">Uncharacterized protein</fullName>
    </submittedName>
</protein>
<evidence type="ECO:0000313" key="2">
    <source>
        <dbReference type="Proteomes" id="UP001472866"/>
    </source>
</evidence>
<dbReference type="InterPro" id="IPR019533">
    <property type="entry name" value="Peptidase_S26"/>
</dbReference>
<organism evidence="1 2">
    <name type="scientific">Chloropicon roscoffensis</name>
    <dbReference type="NCBI Taxonomy" id="1461544"/>
    <lineage>
        <taxon>Eukaryota</taxon>
        <taxon>Viridiplantae</taxon>
        <taxon>Chlorophyta</taxon>
        <taxon>Chloropicophyceae</taxon>
        <taxon>Chloropicales</taxon>
        <taxon>Chloropicaceae</taxon>
        <taxon>Chloropicon</taxon>
    </lineage>
</organism>
<dbReference type="PANTHER" id="PTHR47040">
    <property type="entry name" value="OSJNBA0068L06.9 PROTEIN"/>
    <property type="match status" value="1"/>
</dbReference>
<dbReference type="EMBL" id="CP151502">
    <property type="protein sequence ID" value="WZN59621.1"/>
    <property type="molecule type" value="Genomic_DNA"/>
</dbReference>
<dbReference type="PANTHER" id="PTHR47040:SF1">
    <property type="entry name" value="MITOCHONDRIAL ATP-INDEPENDENT INNER MEMBRANE PROTEASE SUBUNIT 2"/>
    <property type="match status" value="1"/>
</dbReference>
<evidence type="ECO:0000313" key="1">
    <source>
        <dbReference type="EMBL" id="WZN59621.1"/>
    </source>
</evidence>
<dbReference type="CDD" id="cd06530">
    <property type="entry name" value="S26_SPase_I"/>
    <property type="match status" value="1"/>
</dbReference>
<gene>
    <name evidence="1" type="ORF">HKI87_02g11470</name>
</gene>
<dbReference type="GO" id="GO:0006465">
    <property type="term" value="P:signal peptide processing"/>
    <property type="evidence" value="ECO:0007669"/>
    <property type="project" value="InterPro"/>
</dbReference>
<dbReference type="AlphaFoldDB" id="A0AAX4P0P5"/>
<dbReference type="InterPro" id="IPR036286">
    <property type="entry name" value="LexA/Signal_pep-like_sf"/>
</dbReference>
<dbReference type="Gene3D" id="2.10.109.10">
    <property type="entry name" value="Umud Fragment, subunit A"/>
    <property type="match status" value="1"/>
</dbReference>
<dbReference type="SUPFAM" id="SSF51306">
    <property type="entry name" value="LexA/Signal peptidase"/>
    <property type="match status" value="1"/>
</dbReference>
<dbReference type="GO" id="GO:0004252">
    <property type="term" value="F:serine-type endopeptidase activity"/>
    <property type="evidence" value="ECO:0007669"/>
    <property type="project" value="InterPro"/>
</dbReference>